<sequence length="159" mass="16905">MENTYMVVSFALIILGVVGIFMPIIPGPILVLLGITIYGFATEFAVVSLYWIVLFAIMTLITITADYLASFITAKRFQVSIWGMIGMFVGGFAGLAIMNVIGLIVGQVAGLVLGELLAGKEFIEALKAGSAGVIGYLTSLVVKVIVTAVMVGMFLYLIL</sequence>
<dbReference type="EMBL" id="FNFP01000003">
    <property type="protein sequence ID" value="SDK69005.1"/>
    <property type="molecule type" value="Genomic_DNA"/>
</dbReference>
<dbReference type="Proteomes" id="UP000198718">
    <property type="component" value="Unassembled WGS sequence"/>
</dbReference>
<accession>A0A1G9DYQ1</accession>
<reference evidence="2 3" key="1">
    <citation type="submission" date="2016-10" db="EMBL/GenBank/DDBJ databases">
        <authorList>
            <person name="de Groot N.N."/>
        </authorList>
    </citation>
    <scope>NUCLEOTIDE SEQUENCE [LARGE SCALE GENOMIC DNA]</scope>
    <source>
        <strain evidence="2 3">DSM 18346</strain>
    </source>
</reference>
<protein>
    <recommendedName>
        <fullName evidence="4">DUF456 domain-containing protein</fullName>
    </recommendedName>
</protein>
<evidence type="ECO:0000313" key="3">
    <source>
        <dbReference type="Proteomes" id="UP000198718"/>
    </source>
</evidence>
<feature type="transmembrane region" description="Helical" evidence="1">
    <location>
        <begin position="12"/>
        <end position="41"/>
    </location>
</feature>
<feature type="transmembrane region" description="Helical" evidence="1">
    <location>
        <begin position="47"/>
        <end position="69"/>
    </location>
</feature>
<dbReference type="OrthoDB" id="1955085at2"/>
<keyword evidence="1" id="KW-0472">Membrane</keyword>
<evidence type="ECO:0000256" key="1">
    <source>
        <dbReference type="SAM" id="Phobius"/>
    </source>
</evidence>
<feature type="transmembrane region" description="Helical" evidence="1">
    <location>
        <begin position="133"/>
        <end position="158"/>
    </location>
</feature>
<keyword evidence="1" id="KW-0812">Transmembrane</keyword>
<dbReference type="Pfam" id="PF04306">
    <property type="entry name" value="DUF456"/>
    <property type="match status" value="1"/>
</dbReference>
<name>A0A1G9DYQ1_9FIRM</name>
<dbReference type="PANTHER" id="PTHR39165:SF1">
    <property type="entry name" value="DUF456 DOMAIN-CONTAINING PROTEIN"/>
    <property type="match status" value="1"/>
</dbReference>
<dbReference type="InterPro" id="IPR007403">
    <property type="entry name" value="DUF456"/>
</dbReference>
<feature type="transmembrane region" description="Helical" evidence="1">
    <location>
        <begin position="81"/>
        <end position="113"/>
    </location>
</feature>
<keyword evidence="1" id="KW-1133">Transmembrane helix</keyword>
<organism evidence="2 3">
    <name type="scientific">Natronincola ferrireducens</name>
    <dbReference type="NCBI Taxonomy" id="393762"/>
    <lineage>
        <taxon>Bacteria</taxon>
        <taxon>Bacillati</taxon>
        <taxon>Bacillota</taxon>
        <taxon>Clostridia</taxon>
        <taxon>Peptostreptococcales</taxon>
        <taxon>Natronincolaceae</taxon>
        <taxon>Natronincola</taxon>
    </lineage>
</organism>
<proteinExistence type="predicted"/>
<dbReference type="RefSeq" id="WP_090553354.1">
    <property type="nucleotide sequence ID" value="NZ_FNFP01000003.1"/>
</dbReference>
<dbReference type="STRING" id="393762.SAMN05660472_01779"/>
<dbReference type="PANTHER" id="PTHR39165">
    <property type="entry name" value="IG HYPOTHETICAL 17883"/>
    <property type="match status" value="1"/>
</dbReference>
<evidence type="ECO:0000313" key="2">
    <source>
        <dbReference type="EMBL" id="SDK69005.1"/>
    </source>
</evidence>
<keyword evidence="3" id="KW-1185">Reference proteome</keyword>
<evidence type="ECO:0008006" key="4">
    <source>
        <dbReference type="Google" id="ProtNLM"/>
    </source>
</evidence>
<gene>
    <name evidence="2" type="ORF">SAMN05660472_01779</name>
</gene>
<dbReference type="AlphaFoldDB" id="A0A1G9DYQ1"/>